<gene>
    <name evidence="16" type="ORF">ISO4_02697</name>
</gene>
<keyword evidence="8" id="KW-0547">Nucleotide-binding</keyword>
<keyword evidence="6" id="KW-0808">Transferase</keyword>
<evidence type="ECO:0000313" key="17">
    <source>
        <dbReference type="Proteomes" id="UP000644441"/>
    </source>
</evidence>
<organism evidence="16 17">
    <name type="scientific">Alloalcanivorax venustensis ISO4</name>
    <dbReference type="NCBI Taxonomy" id="1177184"/>
    <lineage>
        <taxon>Bacteria</taxon>
        <taxon>Pseudomonadati</taxon>
        <taxon>Pseudomonadota</taxon>
        <taxon>Gammaproteobacteria</taxon>
        <taxon>Oceanospirillales</taxon>
        <taxon>Alcanivoracaceae</taxon>
        <taxon>Alloalcanivorax</taxon>
    </lineage>
</organism>
<evidence type="ECO:0000256" key="5">
    <source>
        <dbReference type="ARBA" id="ARBA00022642"/>
    </source>
</evidence>
<keyword evidence="5" id="KW-0662">Pyridine nucleotide biosynthesis</keyword>
<dbReference type="EC" id="2.7.7.18" evidence="4"/>
<dbReference type="InterPro" id="IPR005248">
    <property type="entry name" value="NadD/NMNAT"/>
</dbReference>
<dbReference type="GO" id="GO:0016779">
    <property type="term" value="F:nucleotidyltransferase activity"/>
    <property type="evidence" value="ECO:0007669"/>
    <property type="project" value="UniProtKB-KW"/>
</dbReference>
<evidence type="ECO:0000256" key="8">
    <source>
        <dbReference type="ARBA" id="ARBA00022741"/>
    </source>
</evidence>
<evidence type="ECO:0000256" key="1">
    <source>
        <dbReference type="ARBA" id="ARBA00002324"/>
    </source>
</evidence>
<dbReference type="CDD" id="cd02165">
    <property type="entry name" value="NMNAT"/>
    <property type="match status" value="1"/>
</dbReference>
<dbReference type="RefSeq" id="WP_194856582.1">
    <property type="nucleotide sequence ID" value="NZ_ARXR01000030.1"/>
</dbReference>
<proteinExistence type="inferred from homology"/>
<name>A0ABS0AIY3_9GAMM</name>
<sequence length="159" mass="17459">MFGRDTASDLPLILFGGTFDPIHRAHLRAALAVSQALGDAPVHLLPNAVPPHRPQPLATGEQRLAMVRRACAGHKQLVADHWELRRASGPSYTLATLKHYKRLIGARPLVFVVGADSFAGLHRWHRWREFPALCHLAVVPRPHSPPAPLSVQRAFPAAP</sequence>
<keyword evidence="10" id="KW-0520">NAD</keyword>
<evidence type="ECO:0000256" key="9">
    <source>
        <dbReference type="ARBA" id="ARBA00022840"/>
    </source>
</evidence>
<comment type="function">
    <text evidence="1">Catalyzes the reversible adenylation of nicotinate mononucleotide (NaMN) to nicotinic acid adenine dinucleotide (NaAD).</text>
</comment>
<keyword evidence="17" id="KW-1185">Reference proteome</keyword>
<comment type="pathway">
    <text evidence="2">Cofactor biosynthesis; NAD(+) biosynthesis; deamido-NAD(+) from nicotinate D-ribonucleotide: step 1/1.</text>
</comment>
<comment type="catalytic activity">
    <reaction evidence="14">
        <text>nicotinate beta-D-ribonucleotide + ATP + H(+) = deamido-NAD(+) + diphosphate</text>
        <dbReference type="Rhea" id="RHEA:22860"/>
        <dbReference type="ChEBI" id="CHEBI:15378"/>
        <dbReference type="ChEBI" id="CHEBI:30616"/>
        <dbReference type="ChEBI" id="CHEBI:33019"/>
        <dbReference type="ChEBI" id="CHEBI:57502"/>
        <dbReference type="ChEBI" id="CHEBI:58437"/>
        <dbReference type="EC" id="2.7.7.18"/>
    </reaction>
</comment>
<keyword evidence="9" id="KW-0067">ATP-binding</keyword>
<comment type="similarity">
    <text evidence="3">Belongs to the NadD family.</text>
</comment>
<evidence type="ECO:0000256" key="6">
    <source>
        <dbReference type="ARBA" id="ARBA00022679"/>
    </source>
</evidence>
<evidence type="ECO:0000256" key="13">
    <source>
        <dbReference type="ARBA" id="ARBA00033353"/>
    </source>
</evidence>
<dbReference type="Pfam" id="PF01467">
    <property type="entry name" value="CTP_transf_like"/>
    <property type="match status" value="1"/>
</dbReference>
<dbReference type="EMBL" id="ARXR01000030">
    <property type="protein sequence ID" value="MBF5054095.1"/>
    <property type="molecule type" value="Genomic_DNA"/>
</dbReference>
<dbReference type="NCBIfam" id="TIGR00125">
    <property type="entry name" value="cyt_tran_rel"/>
    <property type="match status" value="1"/>
</dbReference>
<dbReference type="InterPro" id="IPR014729">
    <property type="entry name" value="Rossmann-like_a/b/a_fold"/>
</dbReference>
<dbReference type="Proteomes" id="UP000644441">
    <property type="component" value="Unassembled WGS sequence"/>
</dbReference>
<evidence type="ECO:0000256" key="7">
    <source>
        <dbReference type="ARBA" id="ARBA00022695"/>
    </source>
</evidence>
<evidence type="ECO:0000256" key="14">
    <source>
        <dbReference type="ARBA" id="ARBA00048721"/>
    </source>
</evidence>
<evidence type="ECO:0000256" key="10">
    <source>
        <dbReference type="ARBA" id="ARBA00023027"/>
    </source>
</evidence>
<accession>A0ABS0AIY3</accession>
<evidence type="ECO:0000256" key="3">
    <source>
        <dbReference type="ARBA" id="ARBA00009014"/>
    </source>
</evidence>
<dbReference type="Gene3D" id="3.40.50.620">
    <property type="entry name" value="HUPs"/>
    <property type="match status" value="1"/>
</dbReference>
<evidence type="ECO:0000256" key="11">
    <source>
        <dbReference type="ARBA" id="ARBA00031253"/>
    </source>
</evidence>
<evidence type="ECO:0000256" key="12">
    <source>
        <dbReference type="ARBA" id="ARBA00033140"/>
    </source>
</evidence>
<dbReference type="NCBIfam" id="TIGR00482">
    <property type="entry name" value="nicotinate (nicotinamide) nucleotide adenylyltransferase"/>
    <property type="match status" value="1"/>
</dbReference>
<dbReference type="InterPro" id="IPR004821">
    <property type="entry name" value="Cyt_trans-like"/>
</dbReference>
<comment type="caution">
    <text evidence="16">The sequence shown here is derived from an EMBL/GenBank/DDBJ whole genome shotgun (WGS) entry which is preliminary data.</text>
</comment>
<feature type="non-terminal residue" evidence="16">
    <location>
        <position position="159"/>
    </location>
</feature>
<evidence type="ECO:0000256" key="4">
    <source>
        <dbReference type="ARBA" id="ARBA00012389"/>
    </source>
</evidence>
<evidence type="ECO:0000259" key="15">
    <source>
        <dbReference type="Pfam" id="PF01467"/>
    </source>
</evidence>
<keyword evidence="7 16" id="KW-0548">Nucleotidyltransferase</keyword>
<dbReference type="PANTHER" id="PTHR39321">
    <property type="entry name" value="NICOTINATE-NUCLEOTIDE ADENYLYLTRANSFERASE-RELATED"/>
    <property type="match status" value="1"/>
</dbReference>
<dbReference type="SUPFAM" id="SSF52374">
    <property type="entry name" value="Nucleotidylyl transferase"/>
    <property type="match status" value="1"/>
</dbReference>
<evidence type="ECO:0000256" key="2">
    <source>
        <dbReference type="ARBA" id="ARBA00005019"/>
    </source>
</evidence>
<dbReference type="HAMAP" id="MF_00244">
    <property type="entry name" value="NaMN_adenylyltr"/>
    <property type="match status" value="1"/>
</dbReference>
<reference evidence="16 17" key="1">
    <citation type="submission" date="2012-09" db="EMBL/GenBank/DDBJ databases">
        <title>Genome Sequence of alkane-degrading Bacterium Alcanivorax venustensis ISO4.</title>
        <authorList>
            <person name="Lai Q."/>
            <person name="Shao Z."/>
        </authorList>
    </citation>
    <scope>NUCLEOTIDE SEQUENCE [LARGE SCALE GENOMIC DNA]</scope>
    <source>
        <strain evidence="16 17">ISO4</strain>
    </source>
</reference>
<dbReference type="PANTHER" id="PTHR39321:SF3">
    <property type="entry name" value="PHOSPHOPANTETHEINE ADENYLYLTRANSFERASE"/>
    <property type="match status" value="1"/>
</dbReference>
<evidence type="ECO:0000313" key="16">
    <source>
        <dbReference type="EMBL" id="MBF5054095.1"/>
    </source>
</evidence>
<feature type="domain" description="Cytidyltransferase-like" evidence="15">
    <location>
        <begin position="14"/>
        <end position="142"/>
    </location>
</feature>
<protein>
    <recommendedName>
        <fullName evidence="4">nicotinate-nucleotide adenylyltransferase</fullName>
        <ecNumber evidence="4">2.7.7.18</ecNumber>
    </recommendedName>
    <alternativeName>
        <fullName evidence="13">Deamido-NAD(+) diphosphorylase</fullName>
    </alternativeName>
    <alternativeName>
        <fullName evidence="12">Deamido-NAD(+) pyrophosphorylase</fullName>
    </alternativeName>
    <alternativeName>
        <fullName evidence="11">Nicotinate mononucleotide adenylyltransferase</fullName>
    </alternativeName>
</protein>